<dbReference type="GO" id="GO:0004038">
    <property type="term" value="F:allantoinase activity"/>
    <property type="evidence" value="ECO:0007669"/>
    <property type="project" value="UniProtKB-EC"/>
</dbReference>
<evidence type="ECO:0000313" key="11">
    <source>
        <dbReference type="EMBL" id="KAK9811373.1"/>
    </source>
</evidence>
<evidence type="ECO:0000256" key="5">
    <source>
        <dbReference type="ARBA" id="ARBA00012863"/>
    </source>
</evidence>
<comment type="caution">
    <text evidence="11">The sequence shown here is derived from an EMBL/GenBank/DDBJ whole genome shotgun (WGS) entry which is preliminary data.</text>
</comment>
<dbReference type="Gene3D" id="3.20.20.140">
    <property type="entry name" value="Metal-dependent hydrolases"/>
    <property type="match status" value="1"/>
</dbReference>
<comment type="similarity">
    <text evidence="3">Belongs to the metallo-dependent hydrolases superfamily. Allantoinase family.</text>
</comment>
<feature type="compositionally biased region" description="Polar residues" evidence="9">
    <location>
        <begin position="452"/>
        <end position="462"/>
    </location>
</feature>
<proteinExistence type="inferred from homology"/>
<gene>
    <name evidence="11" type="ORF">WJX72_002753</name>
</gene>
<evidence type="ECO:0000313" key="12">
    <source>
        <dbReference type="Proteomes" id="UP001489004"/>
    </source>
</evidence>
<dbReference type="EMBL" id="JALJOR010000009">
    <property type="protein sequence ID" value="KAK9811373.1"/>
    <property type="molecule type" value="Genomic_DNA"/>
</dbReference>
<dbReference type="GO" id="GO:0006145">
    <property type="term" value="P:purine nucleobase catabolic process"/>
    <property type="evidence" value="ECO:0007669"/>
    <property type="project" value="TreeGrafter"/>
</dbReference>
<evidence type="ECO:0000259" key="10">
    <source>
        <dbReference type="Pfam" id="PF01979"/>
    </source>
</evidence>
<dbReference type="AlphaFoldDB" id="A0AAW1PTC1"/>
<protein>
    <recommendedName>
        <fullName evidence="5">allantoinase</fullName>
        <ecNumber evidence="5">3.5.2.5</ecNumber>
    </recommendedName>
</protein>
<dbReference type="PANTHER" id="PTHR43668:SF2">
    <property type="entry name" value="ALLANTOINASE"/>
    <property type="match status" value="1"/>
</dbReference>
<dbReference type="InterPro" id="IPR006680">
    <property type="entry name" value="Amidohydro-rel"/>
</dbReference>
<dbReference type="GO" id="GO:0008270">
    <property type="term" value="F:zinc ion binding"/>
    <property type="evidence" value="ECO:0007669"/>
    <property type="project" value="InterPro"/>
</dbReference>
<dbReference type="GO" id="GO:0005737">
    <property type="term" value="C:cytoplasm"/>
    <property type="evidence" value="ECO:0007669"/>
    <property type="project" value="TreeGrafter"/>
</dbReference>
<evidence type="ECO:0000256" key="7">
    <source>
        <dbReference type="ARBA" id="ARBA00022801"/>
    </source>
</evidence>
<dbReference type="GO" id="GO:0050897">
    <property type="term" value="F:cobalt ion binding"/>
    <property type="evidence" value="ECO:0007669"/>
    <property type="project" value="InterPro"/>
</dbReference>
<keyword evidence="6" id="KW-0479">Metal-binding</keyword>
<dbReference type="InterPro" id="IPR032466">
    <property type="entry name" value="Metal_Hydrolase"/>
</dbReference>
<feature type="domain" description="Amidohydrolase-related" evidence="10">
    <location>
        <begin position="310"/>
        <end position="445"/>
    </location>
</feature>
<accession>A0AAW1PTC1</accession>
<dbReference type="SUPFAM" id="SSF51556">
    <property type="entry name" value="Metallo-dependent hydrolases"/>
    <property type="match status" value="1"/>
</dbReference>
<dbReference type="InterPro" id="IPR011059">
    <property type="entry name" value="Metal-dep_hydrolase_composite"/>
</dbReference>
<dbReference type="NCBIfam" id="TIGR03178">
    <property type="entry name" value="allantoinase"/>
    <property type="match status" value="1"/>
</dbReference>
<dbReference type="PANTHER" id="PTHR43668">
    <property type="entry name" value="ALLANTOINASE"/>
    <property type="match status" value="1"/>
</dbReference>
<keyword evidence="8" id="KW-0862">Zinc</keyword>
<dbReference type="EC" id="3.5.2.5" evidence="5"/>
<comment type="cofactor">
    <cofactor evidence="1">
        <name>Zn(2+)</name>
        <dbReference type="ChEBI" id="CHEBI:29105"/>
    </cofactor>
</comment>
<sequence>MILPEHQGMVPGAVVVHKGKIFRTVRFPTSHETSAPQSSPGRIQALQYQLGVGNVLDYGNLIVSPGLIDTHVHLDEPGRTHWEGFETGTRAAAAGGVTTIVEMPLNSLPCTTTGDLLREKIKASKGKLHVDAAFWGGIVPENAANHSVLQGMLDAGALGFKSFMSPSGINDFENVARPDIEGALPFVKEQGVPYYLHAEIVDDRKPKGDPTKYATFLATRPRDYEKNAVAMLLDILKKDTQRAAKPGFLIHIAHLSNADLLPQLAAAKASGLPVSVETCPHYLAFAAETIPDKATQFKCMPPIREAEYQDRLLQGLLDGTINSIGSDHSPAPPEMKKFDTGDFIEAWGGISGIQYGLPATWNAMKKHGIAPAFLAKWWSESPAKWAGLSARKGQLSAGLDADFVVWDPEAPANTSKEGLYTRHKDTPFANMALAGRVVATFVRGQQTCRAARLQASSSSPIDQSKRGDHRRVSRAPGPT</sequence>
<evidence type="ECO:0000256" key="1">
    <source>
        <dbReference type="ARBA" id="ARBA00001947"/>
    </source>
</evidence>
<keyword evidence="7" id="KW-0378">Hydrolase</keyword>
<dbReference type="SUPFAM" id="SSF51338">
    <property type="entry name" value="Composite domain of metallo-dependent hydrolases"/>
    <property type="match status" value="1"/>
</dbReference>
<dbReference type="PROSITE" id="PS01137">
    <property type="entry name" value="TATD_1"/>
    <property type="match status" value="1"/>
</dbReference>
<dbReference type="Proteomes" id="UP001489004">
    <property type="component" value="Unassembled WGS sequence"/>
</dbReference>
<evidence type="ECO:0000256" key="6">
    <source>
        <dbReference type="ARBA" id="ARBA00022723"/>
    </source>
</evidence>
<dbReference type="Pfam" id="PF01979">
    <property type="entry name" value="Amidohydro_1"/>
    <property type="match status" value="2"/>
</dbReference>
<comment type="subunit">
    <text evidence="4">Homotetramer.</text>
</comment>
<evidence type="ECO:0000256" key="3">
    <source>
        <dbReference type="ARBA" id="ARBA00010368"/>
    </source>
</evidence>
<reference evidence="11 12" key="1">
    <citation type="journal article" date="2024" name="Nat. Commun.">
        <title>Phylogenomics reveals the evolutionary origins of lichenization in chlorophyte algae.</title>
        <authorList>
            <person name="Puginier C."/>
            <person name="Libourel C."/>
            <person name="Otte J."/>
            <person name="Skaloud P."/>
            <person name="Haon M."/>
            <person name="Grisel S."/>
            <person name="Petersen M."/>
            <person name="Berrin J.G."/>
            <person name="Delaux P.M."/>
            <person name="Dal Grande F."/>
            <person name="Keller J."/>
        </authorList>
    </citation>
    <scope>NUCLEOTIDE SEQUENCE [LARGE SCALE GENOMIC DNA]</scope>
    <source>
        <strain evidence="11 12">SAG 2043</strain>
    </source>
</reference>
<dbReference type="InterPro" id="IPR017593">
    <property type="entry name" value="Allantoinase"/>
</dbReference>
<organism evidence="11 12">
    <name type="scientific">[Myrmecia] bisecta</name>
    <dbReference type="NCBI Taxonomy" id="41462"/>
    <lineage>
        <taxon>Eukaryota</taxon>
        <taxon>Viridiplantae</taxon>
        <taxon>Chlorophyta</taxon>
        <taxon>core chlorophytes</taxon>
        <taxon>Trebouxiophyceae</taxon>
        <taxon>Trebouxiales</taxon>
        <taxon>Trebouxiaceae</taxon>
        <taxon>Myrmecia</taxon>
    </lineage>
</organism>
<comment type="pathway">
    <text evidence="2">Nitrogen metabolism; (S)-allantoin degradation; allantoate from (S)-allantoin: step 1/1.</text>
</comment>
<keyword evidence="12" id="KW-1185">Reference proteome</keyword>
<feature type="domain" description="Amidohydrolase-related" evidence="10">
    <location>
        <begin position="62"/>
        <end position="117"/>
    </location>
</feature>
<dbReference type="InterPro" id="IPR018228">
    <property type="entry name" value="DNase_TatD-rel_CS"/>
</dbReference>
<evidence type="ECO:0000256" key="4">
    <source>
        <dbReference type="ARBA" id="ARBA00011881"/>
    </source>
</evidence>
<dbReference type="GO" id="GO:0000256">
    <property type="term" value="P:allantoin catabolic process"/>
    <property type="evidence" value="ECO:0007669"/>
    <property type="project" value="InterPro"/>
</dbReference>
<feature type="region of interest" description="Disordered" evidence="9">
    <location>
        <begin position="452"/>
        <end position="479"/>
    </location>
</feature>
<evidence type="ECO:0000256" key="8">
    <source>
        <dbReference type="ARBA" id="ARBA00022833"/>
    </source>
</evidence>
<name>A0AAW1PTC1_9CHLO</name>
<dbReference type="InterPro" id="IPR050138">
    <property type="entry name" value="DHOase/Allantoinase_Hydrolase"/>
</dbReference>
<evidence type="ECO:0000256" key="2">
    <source>
        <dbReference type="ARBA" id="ARBA00004968"/>
    </source>
</evidence>
<evidence type="ECO:0000256" key="9">
    <source>
        <dbReference type="SAM" id="MobiDB-lite"/>
    </source>
</evidence>